<comment type="caution">
    <text evidence="1">The sequence shown here is derived from an EMBL/GenBank/DDBJ whole genome shotgun (WGS) entry which is preliminary data.</text>
</comment>
<protein>
    <submittedName>
        <fullName evidence="1">Uncharacterized protein</fullName>
    </submittedName>
</protein>
<evidence type="ECO:0000313" key="1">
    <source>
        <dbReference type="EMBL" id="KAK7706794.1"/>
    </source>
</evidence>
<organism evidence="1 2">
    <name type="scientific">Diaporthe eres</name>
    <name type="common">Phomopsis oblonga</name>
    <dbReference type="NCBI Taxonomy" id="83184"/>
    <lineage>
        <taxon>Eukaryota</taxon>
        <taxon>Fungi</taxon>
        <taxon>Dikarya</taxon>
        <taxon>Ascomycota</taxon>
        <taxon>Pezizomycotina</taxon>
        <taxon>Sordariomycetes</taxon>
        <taxon>Sordariomycetidae</taxon>
        <taxon>Diaporthales</taxon>
        <taxon>Diaporthaceae</taxon>
        <taxon>Diaporthe</taxon>
        <taxon>Diaporthe eres species complex</taxon>
    </lineage>
</organism>
<keyword evidence="2" id="KW-1185">Reference proteome</keyword>
<dbReference type="Proteomes" id="UP001430848">
    <property type="component" value="Unassembled WGS sequence"/>
</dbReference>
<evidence type="ECO:0000313" key="2">
    <source>
        <dbReference type="Proteomes" id="UP001430848"/>
    </source>
</evidence>
<proteinExistence type="predicted"/>
<reference evidence="1 2" key="1">
    <citation type="submission" date="2024-02" db="EMBL/GenBank/DDBJ databases">
        <title>De novo assembly and annotation of 12 fungi associated with fruit tree decline syndrome in Ontario, Canada.</title>
        <authorList>
            <person name="Sulman M."/>
            <person name="Ellouze W."/>
            <person name="Ilyukhin E."/>
        </authorList>
    </citation>
    <scope>NUCLEOTIDE SEQUENCE [LARGE SCALE GENOMIC DNA]</scope>
    <source>
        <strain evidence="1 2">M169</strain>
    </source>
</reference>
<sequence length="118" mass="13765">MRSEEPPLPVGRTPPADQQRWTYGWSLLDPTEPWLNKYQRPLIDLVASCLMAKQEFRPTLQQIQAIVTQELASPANAAVPAYWTNTFFAQPRPPQPPRDTEFVEEIDPFWDYRAHMRI</sequence>
<accession>A0ABR1NM91</accession>
<dbReference type="EMBL" id="JAKNSF020000213">
    <property type="protein sequence ID" value="KAK7706794.1"/>
    <property type="molecule type" value="Genomic_DNA"/>
</dbReference>
<name>A0ABR1NM91_DIAER</name>
<gene>
    <name evidence="1" type="ORF">SLS63_013900</name>
</gene>